<dbReference type="EMBL" id="CM045872">
    <property type="protein sequence ID" value="KAI7949612.1"/>
    <property type="molecule type" value="Genomic_DNA"/>
</dbReference>
<reference evidence="2" key="1">
    <citation type="journal article" date="2018" name="BMC Genomics">
        <title>Genomic insights into host adaptation between the wheat stripe rust pathogen (Puccinia striiformis f. sp. tritici) and the barley stripe rust pathogen (Puccinia striiformis f. sp. hordei).</title>
        <authorList>
            <person name="Xia C."/>
            <person name="Wang M."/>
            <person name="Yin C."/>
            <person name="Cornejo O.E."/>
            <person name="Hulbert S.H."/>
            <person name="Chen X."/>
        </authorList>
    </citation>
    <scope>NUCLEOTIDE SEQUENCE [LARGE SCALE GENOMIC DNA]</scope>
    <source>
        <strain evidence="2">93-210</strain>
    </source>
</reference>
<organism evidence="1 2">
    <name type="scientific">Puccinia striiformis f. sp. tritici</name>
    <dbReference type="NCBI Taxonomy" id="168172"/>
    <lineage>
        <taxon>Eukaryota</taxon>
        <taxon>Fungi</taxon>
        <taxon>Dikarya</taxon>
        <taxon>Basidiomycota</taxon>
        <taxon>Pucciniomycotina</taxon>
        <taxon>Pucciniomycetes</taxon>
        <taxon>Pucciniales</taxon>
        <taxon>Pucciniaceae</taxon>
        <taxon>Puccinia</taxon>
    </lineage>
</organism>
<reference evidence="2" key="2">
    <citation type="journal article" date="2018" name="Mol. Plant Microbe Interact.">
        <title>Genome sequence resources for the wheat stripe rust pathogen (Puccinia striiformis f. sp. tritici) and the barley stripe rust pathogen (Puccinia striiformis f. sp. hordei).</title>
        <authorList>
            <person name="Xia C."/>
            <person name="Wang M."/>
            <person name="Yin C."/>
            <person name="Cornejo O.E."/>
            <person name="Hulbert S.H."/>
            <person name="Chen X."/>
        </authorList>
    </citation>
    <scope>NUCLEOTIDE SEQUENCE [LARGE SCALE GENOMIC DNA]</scope>
    <source>
        <strain evidence="2">93-210</strain>
    </source>
</reference>
<gene>
    <name evidence="1" type="ORF">MJO28_008433</name>
</gene>
<proteinExistence type="predicted"/>
<feature type="non-terminal residue" evidence="1">
    <location>
        <position position="1"/>
    </location>
</feature>
<keyword evidence="2" id="KW-1185">Reference proteome</keyword>
<reference evidence="1 2" key="3">
    <citation type="journal article" date="2022" name="Microbiol. Spectr.">
        <title>Folding features and dynamics of 3D genome architecture in plant fungal pathogens.</title>
        <authorList>
            <person name="Xia C."/>
        </authorList>
    </citation>
    <scope>NUCLEOTIDE SEQUENCE [LARGE SCALE GENOMIC DNA]</scope>
    <source>
        <strain evidence="1 2">93-210</strain>
    </source>
</reference>
<evidence type="ECO:0000313" key="1">
    <source>
        <dbReference type="EMBL" id="KAI7949612.1"/>
    </source>
</evidence>
<name>A0ACC0EB06_9BASI</name>
<protein>
    <submittedName>
        <fullName evidence="1">Uncharacterized protein</fullName>
    </submittedName>
</protein>
<comment type="caution">
    <text evidence="1">The sequence shown here is derived from an EMBL/GenBank/DDBJ whole genome shotgun (WGS) entry which is preliminary data.</text>
</comment>
<dbReference type="Proteomes" id="UP001060170">
    <property type="component" value="Chromosome 8"/>
</dbReference>
<accession>A0ACC0EB06</accession>
<sequence>IRLGTVSRIALVSGPRNLSLSLKLSDQFDFSKEEKCSYSAPSCHHRRWVVLPAQLASAPTWSTHDQQLNQPIAILFVIRTAKSDSLPNYHHSEKYTRCYQPQKKLNRSVGPSAWRVLLPKSEPIIKYVVDLNNRYVVLISGEKKIHVRLILLSDADRWRTRLQSDHYHQSMFPPFWLCQSYCLNSSIPSIQTQRSLISIYIFCWLQYDRNILKVLTQNPADQINLLRSKEDSKSTYITQVQSLLSTTGTAHTHCSG</sequence>
<evidence type="ECO:0000313" key="2">
    <source>
        <dbReference type="Proteomes" id="UP001060170"/>
    </source>
</evidence>